<dbReference type="RefSeq" id="WP_160622363.1">
    <property type="nucleotide sequence ID" value="NZ_CP028271.1"/>
</dbReference>
<sequence>MTSEITIVKIPREKVYAAEFAALEGVSLRTVRRWTTGENPCLPIEARRIKKGKLRATGRVKILYAQWKEKQVREALGHSRFQIIVGP</sequence>
<dbReference type="AlphaFoldDB" id="A0A6P1Q1P4"/>
<evidence type="ECO:0000313" key="2">
    <source>
        <dbReference type="Proteomes" id="UP000464053"/>
    </source>
</evidence>
<name>A0A6P1Q1P4_9GAMM</name>
<gene>
    <name evidence="1" type="ORF">C7M51_02806</name>
</gene>
<organism evidence="1 2">
    <name type="scientific">Mixta intestinalis</name>
    <dbReference type="NCBI Taxonomy" id="1615494"/>
    <lineage>
        <taxon>Bacteria</taxon>
        <taxon>Pseudomonadati</taxon>
        <taxon>Pseudomonadota</taxon>
        <taxon>Gammaproteobacteria</taxon>
        <taxon>Enterobacterales</taxon>
        <taxon>Erwiniaceae</taxon>
        <taxon>Mixta</taxon>
    </lineage>
</organism>
<dbReference type="Proteomes" id="UP000464053">
    <property type="component" value="Chromosome"/>
</dbReference>
<dbReference type="KEGG" id="mint:C7M51_02806"/>
<proteinExistence type="predicted"/>
<accession>A0A6P1Q1P4</accession>
<evidence type="ECO:0000313" key="1">
    <source>
        <dbReference type="EMBL" id="QHM72493.1"/>
    </source>
</evidence>
<protein>
    <submittedName>
        <fullName evidence="1">Uncharacterized protein</fullName>
    </submittedName>
</protein>
<keyword evidence="2" id="KW-1185">Reference proteome</keyword>
<reference evidence="1 2" key="1">
    <citation type="submission" date="2018-03" db="EMBL/GenBank/DDBJ databases">
        <title>Pantoea intestinalis SRCM103226 isolated form the mealworm.</title>
        <authorList>
            <person name="Jeong D.-Y."/>
            <person name="Kim J.W."/>
        </authorList>
    </citation>
    <scope>NUCLEOTIDE SEQUENCE [LARGE SCALE GENOMIC DNA]</scope>
    <source>
        <strain evidence="1 2">SRCM103226</strain>
    </source>
</reference>
<dbReference type="OrthoDB" id="6603665at2"/>
<dbReference type="EMBL" id="CP028271">
    <property type="protein sequence ID" value="QHM72493.1"/>
    <property type="molecule type" value="Genomic_DNA"/>
</dbReference>